<sequence length="170" mass="18442">MCIRDSDCPEAGKISRVSGLSKYSEVCISLSLNGTACGSKINDVCTPESAVVGFVCVGRSSLAMPVGVCTLQARTHRRGTVSTEACRRRTAGFLYKSGRNVDMSRGVPFAVHSAHWRRRSLAQALSTRGAKWRTYHGCLRIAFASNESPLQATPASWANAYSDSIIRLIR</sequence>
<dbReference type="EMBL" id="JYDU01000009">
    <property type="protein sequence ID" value="KRY00278.1"/>
    <property type="molecule type" value="Genomic_DNA"/>
</dbReference>
<protein>
    <submittedName>
        <fullName evidence="1">Uncharacterized protein</fullName>
    </submittedName>
</protein>
<reference evidence="1 2" key="1">
    <citation type="submission" date="2015-01" db="EMBL/GenBank/DDBJ databases">
        <title>Evolution of Trichinella species and genotypes.</title>
        <authorList>
            <person name="Korhonen P.K."/>
            <person name="Edoardo P."/>
            <person name="Giuseppe L.R."/>
            <person name="Gasser R.B."/>
        </authorList>
    </citation>
    <scope>NUCLEOTIDE SEQUENCE [LARGE SCALE GENOMIC DNA]</scope>
    <source>
        <strain evidence="1">ISS141</strain>
    </source>
</reference>
<evidence type="ECO:0000313" key="1">
    <source>
        <dbReference type="EMBL" id="KRY00278.1"/>
    </source>
</evidence>
<dbReference type="AlphaFoldDB" id="A0A0V0YJH1"/>
<evidence type="ECO:0000313" key="2">
    <source>
        <dbReference type="Proteomes" id="UP000054815"/>
    </source>
</evidence>
<proteinExistence type="predicted"/>
<accession>A0A0V0YJH1</accession>
<name>A0A0V0YJH1_TRIPS</name>
<organism evidence="1 2">
    <name type="scientific">Trichinella pseudospiralis</name>
    <name type="common">Parasitic roundworm</name>
    <dbReference type="NCBI Taxonomy" id="6337"/>
    <lineage>
        <taxon>Eukaryota</taxon>
        <taxon>Metazoa</taxon>
        <taxon>Ecdysozoa</taxon>
        <taxon>Nematoda</taxon>
        <taxon>Enoplea</taxon>
        <taxon>Dorylaimia</taxon>
        <taxon>Trichinellida</taxon>
        <taxon>Trichinellidae</taxon>
        <taxon>Trichinella</taxon>
    </lineage>
</organism>
<dbReference type="Proteomes" id="UP000054815">
    <property type="component" value="Unassembled WGS sequence"/>
</dbReference>
<comment type="caution">
    <text evidence="1">The sequence shown here is derived from an EMBL/GenBank/DDBJ whole genome shotgun (WGS) entry which is preliminary data.</text>
</comment>
<gene>
    <name evidence="1" type="ORF">T4E_119</name>
</gene>